<dbReference type="EMBL" id="BSYO01000015">
    <property type="protein sequence ID" value="GMH15485.1"/>
    <property type="molecule type" value="Genomic_DNA"/>
</dbReference>
<reference evidence="2" key="1">
    <citation type="submission" date="2023-05" db="EMBL/GenBank/DDBJ databases">
        <title>Nepenthes gracilis genome sequencing.</title>
        <authorList>
            <person name="Fukushima K."/>
        </authorList>
    </citation>
    <scope>NUCLEOTIDE SEQUENCE</scope>
    <source>
        <strain evidence="2">SING2019-196</strain>
    </source>
</reference>
<evidence type="ECO:0000313" key="2">
    <source>
        <dbReference type="EMBL" id="GMH15485.1"/>
    </source>
</evidence>
<accession>A0AAD3SP80</accession>
<name>A0AAD3SP80_NEPGR</name>
<feature type="region of interest" description="Disordered" evidence="1">
    <location>
        <begin position="35"/>
        <end position="59"/>
    </location>
</feature>
<comment type="caution">
    <text evidence="2">The sequence shown here is derived from an EMBL/GenBank/DDBJ whole genome shotgun (WGS) entry which is preliminary data.</text>
</comment>
<evidence type="ECO:0000313" key="3">
    <source>
        <dbReference type="Proteomes" id="UP001279734"/>
    </source>
</evidence>
<proteinExistence type="predicted"/>
<evidence type="ECO:0000256" key="1">
    <source>
        <dbReference type="SAM" id="MobiDB-lite"/>
    </source>
</evidence>
<feature type="compositionally biased region" description="Polar residues" evidence="1">
    <location>
        <begin position="38"/>
        <end position="48"/>
    </location>
</feature>
<protein>
    <submittedName>
        <fullName evidence="2">Uncharacterized protein</fullName>
    </submittedName>
</protein>
<sequence length="316" mass="33629">MLENMADELVNAAIVTLGVCTHSLRKRNRPAAYCMDSSPASLDRGSSSEAEDDFGGESVPRVRHTERVIAPLFVQGVHLWPSTLSQSKERWPGVLEESPDILVPTMSTTSSTGATPPLTPLWGPQLELSGCLHLLHLVLRSLLDVVQKRKLLMCPPVVSPRLGHSVTMVNFGLSIWLTLSLAPGLSAWPVLGLAPDDHGSAPSLSTWMTLGLALVTALGRPLSSTWLGHLASHGSAAWCEWQSKCRHGGAIWQAWKVDQATMPSDRVSSNGGSSAVLRGSSSGSANGRVPSSDGSGAILGGKQIRERMLNLVQTLA</sequence>
<keyword evidence="3" id="KW-1185">Reference proteome</keyword>
<organism evidence="2 3">
    <name type="scientific">Nepenthes gracilis</name>
    <name type="common">Slender pitcher plant</name>
    <dbReference type="NCBI Taxonomy" id="150966"/>
    <lineage>
        <taxon>Eukaryota</taxon>
        <taxon>Viridiplantae</taxon>
        <taxon>Streptophyta</taxon>
        <taxon>Embryophyta</taxon>
        <taxon>Tracheophyta</taxon>
        <taxon>Spermatophyta</taxon>
        <taxon>Magnoliopsida</taxon>
        <taxon>eudicotyledons</taxon>
        <taxon>Gunneridae</taxon>
        <taxon>Pentapetalae</taxon>
        <taxon>Caryophyllales</taxon>
        <taxon>Nepenthaceae</taxon>
        <taxon>Nepenthes</taxon>
    </lineage>
</organism>
<dbReference type="AlphaFoldDB" id="A0AAD3SP80"/>
<dbReference type="Proteomes" id="UP001279734">
    <property type="component" value="Unassembled WGS sequence"/>
</dbReference>
<gene>
    <name evidence="2" type="ORF">Nepgr_017326</name>
</gene>
<feature type="region of interest" description="Disordered" evidence="1">
    <location>
        <begin position="263"/>
        <end position="298"/>
    </location>
</feature>
<feature type="compositionally biased region" description="Low complexity" evidence="1">
    <location>
        <begin position="271"/>
        <end position="284"/>
    </location>
</feature>